<comment type="subcellular location">
    <subcellularLocation>
        <location evidence="2 5">Nucleus</location>
    </subcellularLocation>
</comment>
<keyword evidence="5" id="KW-0690">Ribosome biogenesis</keyword>
<evidence type="ECO:0000256" key="3">
    <source>
        <dbReference type="ARBA" id="ARBA00006427"/>
    </source>
</evidence>
<evidence type="ECO:0000259" key="6">
    <source>
        <dbReference type="Pfam" id="PF12333"/>
    </source>
</evidence>
<evidence type="ECO:0000313" key="8">
    <source>
        <dbReference type="Proteomes" id="UP000237144"/>
    </source>
</evidence>
<dbReference type="Gene3D" id="1.25.10.10">
    <property type="entry name" value="Leucine-rich Repeat Variant"/>
    <property type="match status" value="1"/>
</dbReference>
<dbReference type="InterPro" id="IPR024679">
    <property type="entry name" value="Ipi1_N"/>
</dbReference>
<comment type="subunit">
    <text evidence="5">Component of the RIX1 complex.</text>
</comment>
<dbReference type="InterPro" id="IPR011989">
    <property type="entry name" value="ARM-like"/>
</dbReference>
<evidence type="ECO:0000256" key="2">
    <source>
        <dbReference type="ARBA" id="ARBA00004123"/>
    </source>
</evidence>
<dbReference type="EMBL" id="PJQD01000035">
    <property type="protein sequence ID" value="POY73834.1"/>
    <property type="molecule type" value="Genomic_DNA"/>
</dbReference>
<protein>
    <recommendedName>
        <fullName evidence="5">Pre-rRNA-processing protein</fullName>
    </recommendedName>
</protein>
<organism evidence="7 8">
    <name type="scientific">Rhodotorula taiwanensis</name>
    <dbReference type="NCBI Taxonomy" id="741276"/>
    <lineage>
        <taxon>Eukaryota</taxon>
        <taxon>Fungi</taxon>
        <taxon>Dikarya</taxon>
        <taxon>Basidiomycota</taxon>
        <taxon>Pucciniomycotina</taxon>
        <taxon>Microbotryomycetes</taxon>
        <taxon>Sporidiobolales</taxon>
        <taxon>Sporidiobolaceae</taxon>
        <taxon>Rhodotorula</taxon>
    </lineage>
</organism>
<accession>A0A2S5BAP2</accession>
<dbReference type="Pfam" id="PF12333">
    <property type="entry name" value="Ipi1_N"/>
    <property type="match status" value="1"/>
</dbReference>
<feature type="non-terminal residue" evidence="7">
    <location>
        <position position="1"/>
    </location>
</feature>
<feature type="domain" description="Pre-rRNA-processing protein Ipi1 N-terminal" evidence="6">
    <location>
        <begin position="179"/>
        <end position="291"/>
    </location>
</feature>
<sequence length="836" mass="89406">PQLPTHSFPREHRCIRQLLGWPPDPHSFQLCPRLPSALFAEHQLNQLESHKAKLKLGKGKLAATNATNTSIASKGIALPTQSLSTGGSKGGEPTSRRNLTVAELLVQSRHYSTPVKKQALQEMTDLVTAHPDLVQRHLLPLTTALAHLVADASASVRLLVRQLVAHVAATLPHASFVQVCAPPIVLFTLAALSSLEDPIRIDALRLVDTLLAAIPTELVRDFDPAEVQSTESEAHGPRILDALLSLLKVRAPTSAATQVLNGGMTAAKAATLSDLSPEARLAVLSTLETFLRAASARETATDDEPWYLAGAFDSHAAYLDFMAAHPLSSSSSSSSGAHHSIDTEVARSIAVEPFALTSGSLSLQELGLYAPGPVASTSAAQPSLLSLLHPTLLSSFLDSAPTALNPSVSTAATSTSDHLSTVTAVVSLARQLFTIELGGGAGGEQRSAARTNEARKLLVAFLTHASPYFPFGADALAATTASTKRPTAAQQAEEDKFLSLNLSFAELSSLLVLSTPTTTRGYEVDSAGRKLDRQFDRQLDKKGKSRKDVEAVVLERVQEWVVQALRGELSTASSPMGLTLSPTSFLSLTPTLWALLNQSDTVRSIEVFSAAVDYLARQNTNASYEGQTGLAKRRAMEFTARCVLVHSSPSYTAPFDLSPLASRLPESLSPNSKDVKQNALARWLVMLPKYLWELGGNGSSPPREDELRLVLTVLLELVQQGDKGLISPSVSFDQRRRVSTRADESRTKQTLASLSPLLSPFFHLVHPKSRAAVPGPFTRLSESSLASRQALDLVFTLSRDGSAATGGLVQAVDKACELRGGALAQRWTSLRASTRV</sequence>
<dbReference type="GO" id="GO:0120330">
    <property type="term" value="C:rixosome complex"/>
    <property type="evidence" value="ECO:0007669"/>
    <property type="project" value="UniProtKB-UniRule"/>
</dbReference>
<dbReference type="SUPFAM" id="SSF48371">
    <property type="entry name" value="ARM repeat"/>
    <property type="match status" value="1"/>
</dbReference>
<keyword evidence="4 5" id="KW-0539">Nucleus</keyword>
<reference evidence="7 8" key="1">
    <citation type="journal article" date="2018" name="Front. Microbiol.">
        <title>Prospects for Fungal Bioremediation of Acidic Radioactive Waste Sites: Characterization and Genome Sequence of Rhodotorula taiwanensis MD1149.</title>
        <authorList>
            <person name="Tkavc R."/>
            <person name="Matrosova V.Y."/>
            <person name="Grichenko O.E."/>
            <person name="Gostincar C."/>
            <person name="Volpe R.P."/>
            <person name="Klimenkova P."/>
            <person name="Gaidamakova E.K."/>
            <person name="Zhou C.E."/>
            <person name="Stewart B.J."/>
            <person name="Lyman M.G."/>
            <person name="Malfatti S.A."/>
            <person name="Rubinfeld B."/>
            <person name="Courtot M."/>
            <person name="Singh J."/>
            <person name="Dalgard C.L."/>
            <person name="Hamilton T."/>
            <person name="Frey K.G."/>
            <person name="Gunde-Cimerman N."/>
            <person name="Dugan L."/>
            <person name="Daly M.J."/>
        </authorList>
    </citation>
    <scope>NUCLEOTIDE SEQUENCE [LARGE SCALE GENOMIC DNA]</scope>
    <source>
        <strain evidence="7 8">MD1149</strain>
    </source>
</reference>
<gene>
    <name evidence="7" type="ORF">BMF94_3375</name>
</gene>
<dbReference type="GO" id="GO:0006364">
    <property type="term" value="P:rRNA processing"/>
    <property type="evidence" value="ECO:0007669"/>
    <property type="project" value="UniProtKB-UniRule"/>
</dbReference>
<name>A0A2S5BAP2_9BASI</name>
<dbReference type="Proteomes" id="UP000237144">
    <property type="component" value="Unassembled WGS sequence"/>
</dbReference>
<evidence type="ECO:0000256" key="4">
    <source>
        <dbReference type="ARBA" id="ARBA00023242"/>
    </source>
</evidence>
<evidence type="ECO:0000256" key="1">
    <source>
        <dbReference type="ARBA" id="ARBA00002355"/>
    </source>
</evidence>
<dbReference type="OrthoDB" id="361362at2759"/>
<dbReference type="PANTHER" id="PTHR16056">
    <property type="entry name" value="REGULATOR OF MICROTUBULE DYNAMICS PROTEIN"/>
    <property type="match status" value="1"/>
</dbReference>
<dbReference type="STRING" id="741276.A0A2S5BAP2"/>
<proteinExistence type="inferred from homology"/>
<dbReference type="AlphaFoldDB" id="A0A2S5BAP2"/>
<comment type="caution">
    <text evidence="7">The sequence shown here is derived from an EMBL/GenBank/DDBJ whole genome shotgun (WGS) entry which is preliminary data.</text>
</comment>
<dbReference type="InterPro" id="IPR016024">
    <property type="entry name" value="ARM-type_fold"/>
</dbReference>
<dbReference type="GO" id="GO:0005634">
    <property type="term" value="C:nucleus"/>
    <property type="evidence" value="ECO:0007669"/>
    <property type="project" value="UniProtKB-SubCell"/>
</dbReference>
<keyword evidence="8" id="KW-1185">Reference proteome</keyword>
<keyword evidence="5" id="KW-0698">rRNA processing</keyword>
<evidence type="ECO:0000256" key="5">
    <source>
        <dbReference type="RuleBase" id="RU368021"/>
    </source>
</evidence>
<evidence type="ECO:0000313" key="7">
    <source>
        <dbReference type="EMBL" id="POY73834.1"/>
    </source>
</evidence>
<comment type="function">
    <text evidence="1 5">Component of the RIX1 complex required for processing of ITS2 sequences from 35S pre-rRNA.</text>
</comment>
<comment type="similarity">
    <text evidence="3 5">Belongs to the IPI1/TEX10 family.</text>
</comment>
<dbReference type="PANTHER" id="PTHR16056:SF2">
    <property type="entry name" value="TESTIS-EXPRESSED PROTEIN 10"/>
    <property type="match status" value="1"/>
</dbReference>